<dbReference type="SUPFAM" id="SSF51905">
    <property type="entry name" value="FAD/NAD(P)-binding domain"/>
    <property type="match status" value="1"/>
</dbReference>
<dbReference type="EMBL" id="JAQQXR010000001">
    <property type="protein sequence ID" value="MDC8756393.1"/>
    <property type="molecule type" value="Genomic_DNA"/>
</dbReference>
<dbReference type="InterPro" id="IPR002937">
    <property type="entry name" value="Amino_oxidase"/>
</dbReference>
<dbReference type="InterPro" id="IPR050464">
    <property type="entry name" value="Zeta_carotene_desat/Oxidored"/>
</dbReference>
<comment type="caution">
    <text evidence="2">The sequence shown here is derived from an EMBL/GenBank/DDBJ whole genome shotgun (WGS) entry which is preliminary data.</text>
</comment>
<evidence type="ECO:0000259" key="1">
    <source>
        <dbReference type="Pfam" id="PF01593"/>
    </source>
</evidence>
<protein>
    <submittedName>
        <fullName evidence="2">NAD(P)-binding protein</fullName>
    </submittedName>
</protein>
<gene>
    <name evidence="2" type="ORF">OIK44_02190</name>
</gene>
<dbReference type="Gene3D" id="3.50.50.60">
    <property type="entry name" value="FAD/NAD(P)-binding domain"/>
    <property type="match status" value="1"/>
</dbReference>
<proteinExistence type="predicted"/>
<dbReference type="Gene3D" id="2.40.400.10">
    <property type="entry name" value="Acetoacetate decarboxylase-like"/>
    <property type="match status" value="1"/>
</dbReference>
<reference evidence="2 3" key="1">
    <citation type="submission" date="2022-10" db="EMBL/GenBank/DDBJ databases">
        <title>Janthinobacterium sp. hw3 Genome sequencing.</title>
        <authorList>
            <person name="Park S."/>
        </authorList>
    </citation>
    <scope>NUCLEOTIDE SEQUENCE [LARGE SCALE GENOMIC DNA]</scope>
    <source>
        <strain evidence="3">hw3</strain>
    </source>
</reference>
<sequence>MATRPAYIYQGGSVLMHAPMQLQQSDMYGFFVRGDLAKLQATIDTTLNEVAAGRLTLKALSPYVLLTFNRIGHADSADPADRAKGWLSEGEVITWIMVGAMDGAGKPAQLYWHPCHIFVDDAMALVNGRELFGYSKYLCDYAMPAAGAEPLRCAVALRGFQPFARETKIARHPLLEVNATVKTGEHKPVHGFADLIEQAFALLQSVPDFLNMDGAGWAHILSLLRRPRVDQILLKQFPDSAGVKAVYQALLAVPADIERLHSGRLLGYEYECSVHAFASFPLDQTLGLQLGPQSAVLPFHIQFDFTTMPGEELVDNSAVAAEKIAILGGGVGAMTAAYYLSQQPGRYAITVYQSGWRLGGKGASGRNAAASQRIEEHGLHVWFGCYANAFAMMRQVYASLDRPAGAPLATWRDAFKLQDYVALAEDVQGQWRNWSMVFPALPGEPGDAGGELTPWQMALALFGWIAAWAGQIGRSARQAEAMAPTPNGKWPGWLRRLADAVAGEAGELGLDVALAAAALATLAGRLAPDSRLHGSAEHRMLAATLAGIRTWLHARYRAALDGNDDLRRLLICLDLGITVLRGLFEDGVLRHGFDVINDIDLRDWLRKHGGDEEWCVNSAPVRACYDLVFAYEDGDTGRPNVEAGTLLRAMARICLGYRGGIMFKMQAGMGDCVFAPLYELLRRRGVRFKFFHKVEELLALRGDIDSIRVTQQVALAAPGQEYQPLVTVRGLACWPGAPDLGQVEPAQAALLRAGAVDLESYWSDWPQMHERHFGKPPPSVTLRRGVDFDKVVFGVPVGALPALCPQLLELSPALKATSVKLRTVATQAYQLWLNRDLAQLGWTWRPGGQQPLLSAFAPPFDTWAAMDQVLAREDWPAGAAPKSVAYFCGALAVAAYPPFNDGGFVAQCNERVRQGALKQLCGQIGALWPAAGPAGAFPWQWLVDAHEGSGAARFDGQYWRANVDPAERYVMSVVGSSRYRLATQQSGFANLYLTGDWIKTGLNAGCVEAAVMAGMQAARAICGSPGLVRGETDF</sequence>
<dbReference type="InterPro" id="IPR036188">
    <property type="entry name" value="FAD/NAD-bd_sf"/>
</dbReference>
<dbReference type="PANTHER" id="PTHR42923:SF46">
    <property type="entry name" value="AMINE OXIDASE"/>
    <property type="match status" value="1"/>
</dbReference>
<dbReference type="Pfam" id="PF13450">
    <property type="entry name" value="NAD_binding_8"/>
    <property type="match status" value="1"/>
</dbReference>
<organism evidence="2 3">
    <name type="scientific">Janthinobacterium fluminis</name>
    <dbReference type="NCBI Taxonomy" id="2987524"/>
    <lineage>
        <taxon>Bacteria</taxon>
        <taxon>Pseudomonadati</taxon>
        <taxon>Pseudomonadota</taxon>
        <taxon>Betaproteobacteria</taxon>
        <taxon>Burkholderiales</taxon>
        <taxon>Oxalobacteraceae</taxon>
        <taxon>Janthinobacterium</taxon>
    </lineage>
</organism>
<dbReference type="PANTHER" id="PTHR42923">
    <property type="entry name" value="PROTOPORPHYRINOGEN OXIDASE"/>
    <property type="match status" value="1"/>
</dbReference>
<accession>A0ABT5JUK4</accession>
<evidence type="ECO:0000313" key="2">
    <source>
        <dbReference type="EMBL" id="MDC8756393.1"/>
    </source>
</evidence>
<dbReference type="Proteomes" id="UP001221208">
    <property type="component" value="Unassembled WGS sequence"/>
</dbReference>
<dbReference type="InterPro" id="IPR023375">
    <property type="entry name" value="ADC_dom_sf"/>
</dbReference>
<feature type="domain" description="Amine oxidase" evidence="1">
    <location>
        <begin position="970"/>
        <end position="1021"/>
    </location>
</feature>
<dbReference type="RefSeq" id="WP_273669020.1">
    <property type="nucleotide sequence ID" value="NZ_JAQQXR010000001.1"/>
</dbReference>
<dbReference type="Pfam" id="PF01593">
    <property type="entry name" value="Amino_oxidase"/>
    <property type="match status" value="1"/>
</dbReference>
<dbReference type="SUPFAM" id="SSF160104">
    <property type="entry name" value="Acetoacetate decarboxylase-like"/>
    <property type="match status" value="1"/>
</dbReference>
<keyword evidence="3" id="KW-1185">Reference proteome</keyword>
<evidence type="ECO:0000313" key="3">
    <source>
        <dbReference type="Proteomes" id="UP001221208"/>
    </source>
</evidence>
<name>A0ABT5JUK4_9BURK</name>